<gene>
    <name evidence="1" type="ORF">QAD02_005159</name>
</gene>
<proteinExistence type="predicted"/>
<name>A0ACC2NS20_9HYME</name>
<keyword evidence="2" id="KW-1185">Reference proteome</keyword>
<sequence>MLVLRAVTCEENYSQHNQTTPTSENSIDNPKLSSAEVIPVTLQEGHGHILRRKRSHYGKDVLDRDYPFVVALHNSYHQYTCAGSIITRSLVLTASHCIYETQINHVRVLSADGTMEYTHNIHKMVAYPASDRVYYDDIGLLILSIPIQNAQTLPLLPKNYKVTDGRIASAFGWGMTEYGILSTQLRKVDLSVMTSYCMNINPNARHWICTDSRVSDVCQGDSGGPLVYGGYIVGVASHVNGYCRSGTPSVFAEVAAYRDWIDSYTSIYN</sequence>
<organism evidence="1 2">
    <name type="scientific">Eretmocerus hayati</name>
    <dbReference type="NCBI Taxonomy" id="131215"/>
    <lineage>
        <taxon>Eukaryota</taxon>
        <taxon>Metazoa</taxon>
        <taxon>Ecdysozoa</taxon>
        <taxon>Arthropoda</taxon>
        <taxon>Hexapoda</taxon>
        <taxon>Insecta</taxon>
        <taxon>Pterygota</taxon>
        <taxon>Neoptera</taxon>
        <taxon>Endopterygota</taxon>
        <taxon>Hymenoptera</taxon>
        <taxon>Apocrita</taxon>
        <taxon>Proctotrupomorpha</taxon>
        <taxon>Chalcidoidea</taxon>
        <taxon>Aphelinidae</taxon>
        <taxon>Aphelininae</taxon>
        <taxon>Eretmocerus</taxon>
    </lineage>
</organism>
<evidence type="ECO:0000313" key="1">
    <source>
        <dbReference type="EMBL" id="KAJ8673897.1"/>
    </source>
</evidence>
<protein>
    <submittedName>
        <fullName evidence="1">Uncharacterized protein</fullName>
    </submittedName>
</protein>
<evidence type="ECO:0000313" key="2">
    <source>
        <dbReference type="Proteomes" id="UP001239111"/>
    </source>
</evidence>
<dbReference type="EMBL" id="CM056743">
    <property type="protein sequence ID" value="KAJ8673897.1"/>
    <property type="molecule type" value="Genomic_DNA"/>
</dbReference>
<dbReference type="Proteomes" id="UP001239111">
    <property type="component" value="Chromosome 3"/>
</dbReference>
<reference evidence="1" key="1">
    <citation type="submission" date="2023-04" db="EMBL/GenBank/DDBJ databases">
        <title>A chromosome-level genome assembly of the parasitoid wasp Eretmocerus hayati.</title>
        <authorList>
            <person name="Zhong Y."/>
            <person name="Liu S."/>
            <person name="Liu Y."/>
        </authorList>
    </citation>
    <scope>NUCLEOTIDE SEQUENCE</scope>
    <source>
        <strain evidence="1">ZJU_SS_LIU_2023</strain>
    </source>
</reference>
<accession>A0ACC2NS20</accession>
<comment type="caution">
    <text evidence="1">The sequence shown here is derived from an EMBL/GenBank/DDBJ whole genome shotgun (WGS) entry which is preliminary data.</text>
</comment>